<sequence>MCKRVLNKHDCGHSKDTRRMYPEDPHDCEIALSENRRHKRTGKLLHCSATETYMYTTGGYCAKFECHQWYLKEYGWRCCQCGQQPSAYATGKCECEHAICRRCATIVE</sequence>
<reference evidence="2" key="3">
    <citation type="submission" date="2025-08" db="UniProtKB">
        <authorList>
            <consortium name="RefSeq"/>
        </authorList>
    </citation>
    <scope>IDENTIFICATION</scope>
    <source>
        <strain evidence="2">NI907</strain>
    </source>
</reference>
<gene>
    <name evidence="2" type="ORF">PgNI_02355</name>
</gene>
<organism evidence="1 2">
    <name type="scientific">Pyricularia grisea</name>
    <name type="common">Crabgrass-specific blast fungus</name>
    <name type="synonym">Magnaporthe grisea</name>
    <dbReference type="NCBI Taxonomy" id="148305"/>
    <lineage>
        <taxon>Eukaryota</taxon>
        <taxon>Fungi</taxon>
        <taxon>Dikarya</taxon>
        <taxon>Ascomycota</taxon>
        <taxon>Pezizomycotina</taxon>
        <taxon>Sordariomycetes</taxon>
        <taxon>Sordariomycetidae</taxon>
        <taxon>Magnaporthales</taxon>
        <taxon>Pyriculariaceae</taxon>
        <taxon>Pyricularia</taxon>
    </lineage>
</organism>
<accession>A0A6P8BIP7</accession>
<evidence type="ECO:0000313" key="2">
    <source>
        <dbReference type="RefSeq" id="XP_030987065.1"/>
    </source>
</evidence>
<keyword evidence="1" id="KW-1185">Reference proteome</keyword>
<dbReference type="KEGG" id="pgri:PgNI_02355"/>
<dbReference type="GeneID" id="41957334"/>
<reference evidence="2" key="2">
    <citation type="submission" date="2019-10" db="EMBL/GenBank/DDBJ databases">
        <authorList>
            <consortium name="NCBI Genome Project"/>
        </authorList>
    </citation>
    <scope>NUCLEOTIDE SEQUENCE</scope>
    <source>
        <strain evidence="2">NI907</strain>
    </source>
</reference>
<proteinExistence type="predicted"/>
<name>A0A6P8BIP7_PYRGI</name>
<evidence type="ECO:0000313" key="1">
    <source>
        <dbReference type="Proteomes" id="UP000515153"/>
    </source>
</evidence>
<protein>
    <submittedName>
        <fullName evidence="2">Uncharacterized protein</fullName>
    </submittedName>
</protein>
<dbReference type="Proteomes" id="UP000515153">
    <property type="component" value="Unplaced"/>
</dbReference>
<reference evidence="2" key="1">
    <citation type="journal article" date="2019" name="Mol. Biol. Evol.">
        <title>Blast fungal genomes show frequent chromosomal changes, gene gains and losses, and effector gene turnover.</title>
        <authorList>
            <person name="Gomez Luciano L.B."/>
            <person name="Jason Tsai I."/>
            <person name="Chuma I."/>
            <person name="Tosa Y."/>
            <person name="Chen Y.H."/>
            <person name="Li J.Y."/>
            <person name="Li M.Y."/>
            <person name="Jade Lu M.Y."/>
            <person name="Nakayashiki H."/>
            <person name="Li W.H."/>
        </authorList>
    </citation>
    <scope>NUCLEOTIDE SEQUENCE</scope>
    <source>
        <strain evidence="2">NI907</strain>
    </source>
</reference>
<dbReference type="AlphaFoldDB" id="A0A6P8BIP7"/>
<dbReference type="RefSeq" id="XP_030987065.1">
    <property type="nucleotide sequence ID" value="XM_031122422.1"/>
</dbReference>